<reference evidence="1 2" key="1">
    <citation type="journal article" date="2014" name="BMC Genomics">
        <title>Complete genome sequence of producer of the glycopeptide antibiotic Aculeximycin Kutzneria albida DSM 43870T, a representative of minor genus of Pseudonocardiaceae.</title>
        <authorList>
            <person name="Rebets Y."/>
            <person name="Tokovenko B."/>
            <person name="Lushchyk I."/>
            <person name="Ruckert C."/>
            <person name="Zaburannyi N."/>
            <person name="Bechthold A."/>
            <person name="Kalinowski J."/>
            <person name="Luzhetskyy A."/>
        </authorList>
    </citation>
    <scope>NUCLEOTIDE SEQUENCE [LARGE SCALE GENOMIC DNA]</scope>
    <source>
        <strain evidence="1">DSM 43870</strain>
    </source>
</reference>
<dbReference type="AlphaFoldDB" id="W5W0N1"/>
<dbReference type="HOGENOM" id="CLU_128226_0_0_11"/>
<dbReference type="KEGG" id="kal:KALB_967"/>
<keyword evidence="2" id="KW-1185">Reference proteome</keyword>
<evidence type="ECO:0000313" key="2">
    <source>
        <dbReference type="Proteomes" id="UP000019225"/>
    </source>
</evidence>
<evidence type="ECO:0000313" key="1">
    <source>
        <dbReference type="EMBL" id="AHH94340.1"/>
    </source>
</evidence>
<accession>W5W0N1</accession>
<sequence>MLDAALRKACAVWVAADGRQARLVWAVWRDGALFVATGGAEQQVPGLADGVPCRVTVRSPTTHSHLAEFAAAATRVEPDELTSAALTAARLNRAAEWTEVYRLEPAR</sequence>
<evidence type="ECO:0008006" key="3">
    <source>
        <dbReference type="Google" id="ProtNLM"/>
    </source>
</evidence>
<organism evidence="1 2">
    <name type="scientific">Kutzneria albida DSM 43870</name>
    <dbReference type="NCBI Taxonomy" id="1449976"/>
    <lineage>
        <taxon>Bacteria</taxon>
        <taxon>Bacillati</taxon>
        <taxon>Actinomycetota</taxon>
        <taxon>Actinomycetes</taxon>
        <taxon>Pseudonocardiales</taxon>
        <taxon>Pseudonocardiaceae</taxon>
        <taxon>Kutzneria</taxon>
    </lineage>
</organism>
<proteinExistence type="predicted"/>
<dbReference type="STRING" id="1449976.KALB_967"/>
<gene>
    <name evidence="1" type="ORF">KALB_967</name>
</gene>
<name>W5W0N1_9PSEU</name>
<protein>
    <recommendedName>
        <fullName evidence="3">Pyridoxamine 5'-phosphate oxidase putative domain-containing protein</fullName>
    </recommendedName>
</protein>
<dbReference type="OrthoDB" id="3687464at2"/>
<dbReference type="EMBL" id="CP007155">
    <property type="protein sequence ID" value="AHH94340.1"/>
    <property type="molecule type" value="Genomic_DNA"/>
</dbReference>
<dbReference type="eggNOG" id="ENOG5031IWW">
    <property type="taxonomic scope" value="Bacteria"/>
</dbReference>
<dbReference type="Proteomes" id="UP000019225">
    <property type="component" value="Chromosome"/>
</dbReference>